<dbReference type="Pfam" id="PF14392">
    <property type="entry name" value="zf-CCHC_4"/>
    <property type="match status" value="1"/>
</dbReference>
<dbReference type="InterPro" id="IPR025836">
    <property type="entry name" value="Zn_knuckle_CX2CX4HX4C"/>
</dbReference>
<dbReference type="InterPro" id="IPR040256">
    <property type="entry name" value="At4g02000-like"/>
</dbReference>
<evidence type="ECO:0008006" key="6">
    <source>
        <dbReference type="Google" id="ProtNLM"/>
    </source>
</evidence>
<evidence type="ECO:0000259" key="2">
    <source>
        <dbReference type="Pfam" id="PF14111"/>
    </source>
</evidence>
<feature type="region of interest" description="Disordered" evidence="1">
    <location>
        <begin position="252"/>
        <end position="433"/>
    </location>
</feature>
<dbReference type="Pfam" id="PF14111">
    <property type="entry name" value="DUF4283"/>
    <property type="match status" value="1"/>
</dbReference>
<organism evidence="4 5">
    <name type="scientific">Brassica campestris</name>
    <name type="common">Field mustard</name>
    <dbReference type="NCBI Taxonomy" id="3711"/>
    <lineage>
        <taxon>Eukaryota</taxon>
        <taxon>Viridiplantae</taxon>
        <taxon>Streptophyta</taxon>
        <taxon>Embryophyta</taxon>
        <taxon>Tracheophyta</taxon>
        <taxon>Spermatophyta</taxon>
        <taxon>Magnoliopsida</taxon>
        <taxon>eudicotyledons</taxon>
        <taxon>Gunneridae</taxon>
        <taxon>Pentapetalae</taxon>
        <taxon>rosids</taxon>
        <taxon>malvids</taxon>
        <taxon>Brassicales</taxon>
        <taxon>Brassicaceae</taxon>
        <taxon>Brassiceae</taxon>
        <taxon>Brassica</taxon>
    </lineage>
</organism>
<gene>
    <name evidence="4" type="ORF">BRARA_F01421</name>
</gene>
<dbReference type="PANTHER" id="PTHR31286">
    <property type="entry name" value="GLYCINE-RICH CELL WALL STRUCTURAL PROTEIN 1.8-LIKE"/>
    <property type="match status" value="1"/>
</dbReference>
<feature type="domain" description="Zinc knuckle CX2CX4HX4C" evidence="3">
    <location>
        <begin position="175"/>
        <end position="222"/>
    </location>
</feature>
<accession>A0A397YXA6</accession>
<feature type="region of interest" description="Disordered" evidence="1">
    <location>
        <begin position="707"/>
        <end position="726"/>
    </location>
</feature>
<reference evidence="4 5" key="1">
    <citation type="submission" date="2018-06" db="EMBL/GenBank/DDBJ databases">
        <title>WGS assembly of Brassica rapa FPsc.</title>
        <authorList>
            <person name="Bowman J."/>
            <person name="Kohchi T."/>
            <person name="Yamato K."/>
            <person name="Jenkins J."/>
            <person name="Shu S."/>
            <person name="Ishizaki K."/>
            <person name="Yamaoka S."/>
            <person name="Nishihama R."/>
            <person name="Nakamura Y."/>
            <person name="Berger F."/>
            <person name="Adam C."/>
            <person name="Aki S."/>
            <person name="Althoff F."/>
            <person name="Araki T."/>
            <person name="Arteaga-Vazquez M."/>
            <person name="Balasubrmanian S."/>
            <person name="Bauer D."/>
            <person name="Boehm C."/>
            <person name="Briginshaw L."/>
            <person name="Caballero-Perez J."/>
            <person name="Catarino B."/>
            <person name="Chen F."/>
            <person name="Chiyoda S."/>
            <person name="Chovatia M."/>
            <person name="Davies K."/>
            <person name="Delmans M."/>
            <person name="Demura T."/>
            <person name="Dierschke T."/>
            <person name="Dolan L."/>
            <person name="Dorantes-Acosta A."/>
            <person name="Eklund D."/>
            <person name="Florent S."/>
            <person name="Flores-Sandoval E."/>
            <person name="Fujiyama A."/>
            <person name="Fukuzawa H."/>
            <person name="Galik B."/>
            <person name="Grimanelli D."/>
            <person name="Grimwood J."/>
            <person name="Grossniklaus U."/>
            <person name="Hamada T."/>
            <person name="Haseloff J."/>
            <person name="Hetherington A."/>
            <person name="Higo A."/>
            <person name="Hirakawa Y."/>
            <person name="Hundley H."/>
            <person name="Ikeda Y."/>
            <person name="Inoue K."/>
            <person name="Inoue S."/>
            <person name="Ishida S."/>
            <person name="Jia Q."/>
            <person name="Kakita M."/>
            <person name="Kanazawa T."/>
            <person name="Kawai Y."/>
            <person name="Kawashima T."/>
            <person name="Kennedy M."/>
            <person name="Kinose K."/>
            <person name="Kinoshita T."/>
            <person name="Kohara Y."/>
            <person name="Koide E."/>
            <person name="Komatsu K."/>
            <person name="Kopischke S."/>
            <person name="Kubo M."/>
            <person name="Kyozuka J."/>
            <person name="Lagercrantz U."/>
            <person name="Lin S."/>
            <person name="Lindquist E."/>
            <person name="Lipzen A."/>
            <person name="Lu C."/>
            <person name="Luna E."/>
            <person name="Martienssen R."/>
            <person name="Minamino N."/>
            <person name="Mizutani M."/>
            <person name="Mizutani M."/>
            <person name="Mochizuki N."/>
            <person name="Monte I."/>
            <person name="Mosher R."/>
            <person name="Nagasaki H."/>
            <person name="Nakagami H."/>
            <person name="Naramoto S."/>
            <person name="Nishitani K."/>
            <person name="Ohtani M."/>
            <person name="Okamoto T."/>
            <person name="Okumura M."/>
            <person name="Phillips J."/>
            <person name="Pollak B."/>
            <person name="Reinders A."/>
            <person name="Roevekamp M."/>
            <person name="Sano R."/>
            <person name="Sawa S."/>
            <person name="Schmid M."/>
            <person name="Shirakawa M."/>
            <person name="Solano R."/>
            <person name="Spunde A."/>
            <person name="Suetsugu N."/>
            <person name="Sugano S."/>
            <person name="Sugiyama A."/>
            <person name="Sun R."/>
            <person name="Suzuki Y."/>
            <person name="Takenaka M."/>
            <person name="Takezawa D."/>
            <person name="Tomogane H."/>
            <person name="Tsuzuki M."/>
            <person name="Ueda T."/>
            <person name="Umeda M."/>
            <person name="Ward J."/>
            <person name="Watanabe Y."/>
            <person name="Yazaki K."/>
            <person name="Yokoyama R."/>
            <person name="Yoshitake Y."/>
            <person name="Yotsui I."/>
            <person name="Zachgo S."/>
            <person name="Schmutz J."/>
        </authorList>
    </citation>
    <scope>NUCLEOTIDE SEQUENCE [LARGE SCALE GENOMIC DNA]</scope>
    <source>
        <strain evidence="5">cv. B-3</strain>
    </source>
</reference>
<dbReference type="PANTHER" id="PTHR31286:SF97">
    <property type="entry name" value="DUF4283 DOMAIN-CONTAINING PROTEIN"/>
    <property type="match status" value="1"/>
</dbReference>
<name>A0A397YXA6_BRACM</name>
<dbReference type="EMBL" id="CM010633">
    <property type="protein sequence ID" value="RID58102.1"/>
    <property type="molecule type" value="Genomic_DNA"/>
</dbReference>
<dbReference type="InterPro" id="IPR025558">
    <property type="entry name" value="DUF4283"/>
</dbReference>
<feature type="compositionally biased region" description="Basic and acidic residues" evidence="1">
    <location>
        <begin position="649"/>
        <end position="663"/>
    </location>
</feature>
<proteinExistence type="predicted"/>
<dbReference type="AlphaFoldDB" id="A0A397YXA6"/>
<feature type="domain" description="DUF4283" evidence="2">
    <location>
        <begin position="41"/>
        <end position="123"/>
    </location>
</feature>
<feature type="region of interest" description="Disordered" evidence="1">
    <location>
        <begin position="1"/>
        <end position="22"/>
    </location>
</feature>
<dbReference type="Proteomes" id="UP000264353">
    <property type="component" value="Chromosome A6"/>
</dbReference>
<evidence type="ECO:0000256" key="1">
    <source>
        <dbReference type="SAM" id="MobiDB-lite"/>
    </source>
</evidence>
<evidence type="ECO:0000313" key="4">
    <source>
        <dbReference type="EMBL" id="RID58102.1"/>
    </source>
</evidence>
<feature type="compositionally biased region" description="Polar residues" evidence="1">
    <location>
        <begin position="406"/>
        <end position="423"/>
    </location>
</feature>
<feature type="compositionally biased region" description="Basic and acidic residues" evidence="1">
    <location>
        <begin position="318"/>
        <end position="330"/>
    </location>
</feature>
<evidence type="ECO:0000259" key="3">
    <source>
        <dbReference type="Pfam" id="PF14392"/>
    </source>
</evidence>
<feature type="compositionally biased region" description="Basic and acidic residues" evidence="1">
    <location>
        <begin position="291"/>
        <end position="300"/>
    </location>
</feature>
<feature type="compositionally biased region" description="Polar residues" evidence="1">
    <location>
        <begin position="618"/>
        <end position="627"/>
    </location>
</feature>
<evidence type="ECO:0000313" key="5">
    <source>
        <dbReference type="Proteomes" id="UP000264353"/>
    </source>
</evidence>
<feature type="compositionally biased region" description="Basic and acidic residues" evidence="1">
    <location>
        <begin position="365"/>
        <end position="385"/>
    </location>
</feature>
<feature type="compositionally biased region" description="Basic and acidic residues" evidence="1">
    <location>
        <begin position="341"/>
        <end position="355"/>
    </location>
</feature>
<sequence>MSSQSNLIRRGGNPSETRRQLDLTEEDEVIRIPACDLTAVSERFKRTLIGRVLHRGGRSVEAMIALLPRARIWNMEGIARGVNLGNGRFRFDFDKEEDLNMVLNKRPCHFNHWIFALERWEPSTSENFPNTIPFWIKITGVPVHFWNDDTFSAIAKALRKKMDIDAKNARIQVSIDADRPLKLEARIEFPNGDFGKVYMTYEGLNRHCFVCKRISHDIYSCLDLSSEEREQNIKEFRELNAAGAQSLSYQAMTGPVGNFRSNVPTNKRPRSPNGDASQRSPMRAGLLGQSRGEKRHKESESYWTAKANSGREVPPQLMERRRMERDERYPHHQGKTTVWNRLEDRLGGRDSRKSTDYNSRPNQTSRDRQERQRGREPYRPRERYYSHQSQASQQAWRPRAQRNEGKSCSPSRTVTNPKYQNAPTPEKADSQQTISGGIQVRNGLDGQGSGVLVVHKNETSEERLRRLKGKSIMCEDLSAKSPSSVSRQAQHAILTRDRGTVVIREGGIHSPPPALRSAPPPLRLRDETEEPSLDLDNLMNSKHIDDMVLTREEEAEVDKLVDELGDVDMDEDMVQNDDLLIDEPGYDAEIIDAISQLSPANAVNEEIGATAGMEKEPQPTTTNQMKNKSAVPSKIPHAVSGQSRAGGTGEEKKKNYQSSERKGAQASKKLNALRGRPSPRKRGSGNGKKPSSLAVPRNEVFTSAKSTMLSCVSGSVVSQKPPSKKI</sequence>
<feature type="region of interest" description="Disordered" evidence="1">
    <location>
        <begin position="611"/>
        <end position="699"/>
    </location>
</feature>
<protein>
    <recommendedName>
        <fullName evidence="6">DUF4283 domain-containing protein</fullName>
    </recommendedName>
</protein>